<organism evidence="2 3">
    <name type="scientific">Advenella mandrilli</name>
    <dbReference type="NCBI Taxonomy" id="2800330"/>
    <lineage>
        <taxon>Bacteria</taxon>
        <taxon>Pseudomonadati</taxon>
        <taxon>Pseudomonadota</taxon>
        <taxon>Betaproteobacteria</taxon>
        <taxon>Burkholderiales</taxon>
        <taxon>Alcaligenaceae</taxon>
    </lineage>
</organism>
<name>A0ABS1EF34_9BURK</name>
<proteinExistence type="predicted"/>
<gene>
    <name evidence="2" type="ORF">JHL22_07915</name>
</gene>
<protein>
    <recommendedName>
        <fullName evidence="1">Wadjet protein JetD C-terminal domain-containing protein</fullName>
    </recommendedName>
</protein>
<evidence type="ECO:0000313" key="2">
    <source>
        <dbReference type="EMBL" id="MBK1781140.1"/>
    </source>
</evidence>
<evidence type="ECO:0000313" key="3">
    <source>
        <dbReference type="Proteomes" id="UP000635316"/>
    </source>
</evidence>
<dbReference type="InterPro" id="IPR024534">
    <property type="entry name" value="JetD_C"/>
</dbReference>
<accession>A0ABS1EF34</accession>
<reference evidence="2 3" key="1">
    <citation type="submission" date="2020-12" db="EMBL/GenBank/DDBJ databases">
        <authorList>
            <person name="Lu T."/>
            <person name="Wang Q."/>
            <person name="Han X."/>
        </authorList>
    </citation>
    <scope>NUCLEOTIDE SEQUENCE [LARGE SCALE GENOMIC DNA]</scope>
    <source>
        <strain evidence="2 3">WQ 585</strain>
    </source>
</reference>
<feature type="domain" description="Wadjet protein JetD C-terminal" evidence="1">
    <location>
        <begin position="204"/>
        <end position="283"/>
    </location>
</feature>
<keyword evidence="3" id="KW-1185">Reference proteome</keyword>
<dbReference type="EMBL" id="JAENGP010000008">
    <property type="protein sequence ID" value="MBK1781140.1"/>
    <property type="molecule type" value="Genomic_DNA"/>
</dbReference>
<dbReference type="RefSeq" id="WP_200235734.1">
    <property type="nucleotide sequence ID" value="NZ_JAENGP010000008.1"/>
</dbReference>
<dbReference type="InterPro" id="IPR036078">
    <property type="entry name" value="Spo11/TopoVI_A_sf"/>
</dbReference>
<evidence type="ECO:0000259" key="1">
    <source>
        <dbReference type="Pfam" id="PF09983"/>
    </source>
</evidence>
<dbReference type="SUPFAM" id="SSF56726">
    <property type="entry name" value="DNA topoisomerase IV, alpha subunit"/>
    <property type="match status" value="1"/>
</dbReference>
<comment type="caution">
    <text evidence="2">The sequence shown here is derived from an EMBL/GenBank/DDBJ whole genome shotgun (WGS) entry which is preliminary data.</text>
</comment>
<dbReference type="Pfam" id="PF09983">
    <property type="entry name" value="JetD_C"/>
    <property type="match status" value="1"/>
</dbReference>
<dbReference type="Proteomes" id="UP000635316">
    <property type="component" value="Unassembled WGS sequence"/>
</dbReference>
<sequence>MSDVMRWLARLELSANKHRLAASKGARTVKAKAVLDEVLQAHRQEALNHNAPDLLRQAITQLLEGDWRAQPKRETSWQVHWRGLSLPNAFVYESATAPAKITPEIAWHPWLAARITGQLTAPVKKRLHLLNAYLFRRTRSGKPLFPGTLGHRERALLIFGDEKALDSMPPNGWTHVSLTLADMGAIRRAPPLPYESSGRPDLPAIIVENSDVYYRLCQINHDQTRWSLVIYGAGNKVSGQAECVSQLLDTEQVKQLLYFGDLDVAGLKIVHLLRCKLLDVYSIKLQLDEWLYNELILNHLVTSEGNANNERFDFELLCNWMPRFVIQEMKRLKTAHQRLPQEGVTVS</sequence>